<dbReference type="EMBL" id="JAWPEI010000012">
    <property type="protein sequence ID" value="KAK4709350.1"/>
    <property type="molecule type" value="Genomic_DNA"/>
</dbReference>
<gene>
    <name evidence="1" type="ORF">R3W88_030275</name>
</gene>
<evidence type="ECO:0000313" key="1">
    <source>
        <dbReference type="EMBL" id="KAK4709350.1"/>
    </source>
</evidence>
<comment type="caution">
    <text evidence="1">The sequence shown here is derived from an EMBL/GenBank/DDBJ whole genome shotgun (WGS) entry which is preliminary data.</text>
</comment>
<accession>A0AAV9K9I7</accession>
<reference evidence="1 2" key="1">
    <citation type="submission" date="2023-10" db="EMBL/GenBank/DDBJ databases">
        <title>Genome-Wide Identification Analysis in wild type Solanum Pinnatisectum Reveals Some Genes Defensing Phytophthora Infestans.</title>
        <authorList>
            <person name="Sun C."/>
        </authorList>
    </citation>
    <scope>NUCLEOTIDE SEQUENCE [LARGE SCALE GENOMIC DNA]</scope>
    <source>
        <strain evidence="1">LQN</strain>
        <tissue evidence="1">Leaf</tissue>
    </source>
</reference>
<organism evidence="1 2">
    <name type="scientific">Solanum pinnatisectum</name>
    <name type="common">tansyleaf nightshade</name>
    <dbReference type="NCBI Taxonomy" id="50273"/>
    <lineage>
        <taxon>Eukaryota</taxon>
        <taxon>Viridiplantae</taxon>
        <taxon>Streptophyta</taxon>
        <taxon>Embryophyta</taxon>
        <taxon>Tracheophyta</taxon>
        <taxon>Spermatophyta</taxon>
        <taxon>Magnoliopsida</taxon>
        <taxon>eudicotyledons</taxon>
        <taxon>Gunneridae</taxon>
        <taxon>Pentapetalae</taxon>
        <taxon>asterids</taxon>
        <taxon>lamiids</taxon>
        <taxon>Solanales</taxon>
        <taxon>Solanaceae</taxon>
        <taxon>Solanoideae</taxon>
        <taxon>Solaneae</taxon>
        <taxon>Solanum</taxon>
    </lineage>
</organism>
<protein>
    <submittedName>
        <fullName evidence="1">Uncharacterized protein</fullName>
    </submittedName>
</protein>
<dbReference type="Proteomes" id="UP001311915">
    <property type="component" value="Unassembled WGS sequence"/>
</dbReference>
<proteinExistence type="predicted"/>
<name>A0AAV9K9I7_9SOLN</name>
<evidence type="ECO:0000313" key="2">
    <source>
        <dbReference type="Proteomes" id="UP001311915"/>
    </source>
</evidence>
<sequence length="86" mass="9929">MHDLINDLAQTASSKLCIRLEESRGSDDVLEQSRHMSYSIEREGDFEKLKLLSKSEQLRTLLPISTWCSRNLSKRVLHNILSRLTS</sequence>
<dbReference type="AlphaFoldDB" id="A0AAV9K9I7"/>
<keyword evidence="2" id="KW-1185">Reference proteome</keyword>